<comment type="caution">
    <text evidence="3">The sequence shown here is derived from an EMBL/GenBank/DDBJ whole genome shotgun (WGS) entry which is preliminary data.</text>
</comment>
<dbReference type="Pfam" id="PF09414">
    <property type="entry name" value="RNA_ligase"/>
    <property type="match status" value="1"/>
</dbReference>
<evidence type="ECO:0000313" key="3">
    <source>
        <dbReference type="EMBL" id="KAK3335803.1"/>
    </source>
</evidence>
<dbReference type="Proteomes" id="UP001286456">
    <property type="component" value="Unassembled WGS sequence"/>
</dbReference>
<dbReference type="Pfam" id="PF21189">
    <property type="entry name" value="PHA02142"/>
    <property type="match status" value="1"/>
</dbReference>
<feature type="domain" description="RNA ligase" evidence="2">
    <location>
        <begin position="267"/>
        <end position="448"/>
    </location>
</feature>
<dbReference type="Gene3D" id="3.30.470.30">
    <property type="entry name" value="DNA ligase/mRNA capping enzyme"/>
    <property type="match status" value="1"/>
</dbReference>
<reference evidence="3" key="1">
    <citation type="journal article" date="2023" name="Mol. Phylogenet. Evol.">
        <title>Genome-scale phylogeny and comparative genomics of the fungal order Sordariales.</title>
        <authorList>
            <person name="Hensen N."/>
            <person name="Bonometti L."/>
            <person name="Westerberg I."/>
            <person name="Brannstrom I.O."/>
            <person name="Guillou S."/>
            <person name="Cros-Aarteil S."/>
            <person name="Calhoun S."/>
            <person name="Haridas S."/>
            <person name="Kuo A."/>
            <person name="Mondo S."/>
            <person name="Pangilinan J."/>
            <person name="Riley R."/>
            <person name="LaButti K."/>
            <person name="Andreopoulos B."/>
            <person name="Lipzen A."/>
            <person name="Chen C."/>
            <person name="Yan M."/>
            <person name="Daum C."/>
            <person name="Ng V."/>
            <person name="Clum A."/>
            <person name="Steindorff A."/>
            <person name="Ohm R.A."/>
            <person name="Martin F."/>
            <person name="Silar P."/>
            <person name="Natvig D.O."/>
            <person name="Lalanne C."/>
            <person name="Gautier V."/>
            <person name="Ament-Velasquez S.L."/>
            <person name="Kruys A."/>
            <person name="Hutchinson M.I."/>
            <person name="Powell A.J."/>
            <person name="Barry K."/>
            <person name="Miller A.N."/>
            <person name="Grigoriev I.V."/>
            <person name="Debuchy R."/>
            <person name="Gladieux P."/>
            <person name="Hiltunen Thoren M."/>
            <person name="Johannesson H."/>
        </authorList>
    </citation>
    <scope>NUCLEOTIDE SEQUENCE</scope>
    <source>
        <strain evidence="3">SMH4131-1</strain>
    </source>
</reference>
<keyword evidence="3" id="KW-0436">Ligase</keyword>
<dbReference type="GO" id="GO:0016874">
    <property type="term" value="F:ligase activity"/>
    <property type="evidence" value="ECO:0007669"/>
    <property type="project" value="UniProtKB-KW"/>
</dbReference>
<evidence type="ECO:0000259" key="2">
    <source>
        <dbReference type="Pfam" id="PF09414"/>
    </source>
</evidence>
<reference evidence="3" key="2">
    <citation type="submission" date="2023-06" db="EMBL/GenBank/DDBJ databases">
        <authorList>
            <consortium name="Lawrence Berkeley National Laboratory"/>
            <person name="Haridas S."/>
            <person name="Hensen N."/>
            <person name="Bonometti L."/>
            <person name="Westerberg I."/>
            <person name="Brannstrom I.O."/>
            <person name="Guillou S."/>
            <person name="Cros-Aarteil S."/>
            <person name="Calhoun S."/>
            <person name="Kuo A."/>
            <person name="Mondo S."/>
            <person name="Pangilinan J."/>
            <person name="Riley R."/>
            <person name="Labutti K."/>
            <person name="Andreopoulos B."/>
            <person name="Lipzen A."/>
            <person name="Chen C."/>
            <person name="Yanf M."/>
            <person name="Daum C."/>
            <person name="Ng V."/>
            <person name="Clum A."/>
            <person name="Steindorff A."/>
            <person name="Ohm R."/>
            <person name="Martin F."/>
            <person name="Silar P."/>
            <person name="Natvig D."/>
            <person name="Lalanne C."/>
            <person name="Gautier V."/>
            <person name="Ament-Velasquez S.L."/>
            <person name="Kruys A."/>
            <person name="Hutchinson M.I."/>
            <person name="Powell A.J."/>
            <person name="Barry K."/>
            <person name="Miller A.N."/>
            <person name="Grigoriev I.V."/>
            <person name="Debuchy R."/>
            <person name="Gladieux P."/>
            <person name="Thoren M.H."/>
            <person name="Johannesson H."/>
        </authorList>
    </citation>
    <scope>NUCLEOTIDE SEQUENCE</scope>
    <source>
        <strain evidence="3">SMH4131-1</strain>
    </source>
</reference>
<gene>
    <name evidence="3" type="ORF">B0T19DRAFT_452960</name>
</gene>
<keyword evidence="4" id="KW-1185">Reference proteome</keyword>
<sequence>MFEALQISPESLTSSSDSFESDGQSIRLETPALPLKTDDRPLERTSQSTIETARQPLTIAPRSFEGNLVTVHHIARIKRIKNPDKKTQKLAILSLDGLTVVTHNRDAKTKFKVNDLVVFIEADSFLPIGSSSSLAGLISNSNAGIEIMDGQKGYRVKPPVIGNHISDGLVYRLDEIPEIHEPYRARVLELGGVEATTELLSASFDSALGVQRWKFAPEMALALGHGPNAPSIVGLPPYFLLCPTWQRAQDRPSIFKPVHWRARETMWQITEKLDGERMHVYKVASERYLDYIPTTSNVFSTPTPGRREHVGICSRTHEYADDGQNQYSRVARESGILDKIRRIPYPNIDVQGELVRHTPDDDEMDDALRQVSNRFFVFGIWDIDRGAYLEARQTEEICKQLGIDHVPVLDYAPVTKHAKNTEELVAYANGPSRLGGLREGLVFKSLNAAEGFRVISSSWLDARERHQ</sequence>
<organism evidence="3 4">
    <name type="scientific">Cercophora scortea</name>
    <dbReference type="NCBI Taxonomy" id="314031"/>
    <lineage>
        <taxon>Eukaryota</taxon>
        <taxon>Fungi</taxon>
        <taxon>Dikarya</taxon>
        <taxon>Ascomycota</taxon>
        <taxon>Pezizomycotina</taxon>
        <taxon>Sordariomycetes</taxon>
        <taxon>Sordariomycetidae</taxon>
        <taxon>Sordariales</taxon>
        <taxon>Lasiosphaeriaceae</taxon>
        <taxon>Cercophora</taxon>
    </lineage>
</organism>
<feature type="region of interest" description="Disordered" evidence="1">
    <location>
        <begin position="1"/>
        <end position="51"/>
    </location>
</feature>
<proteinExistence type="predicted"/>
<dbReference type="InterPro" id="IPR021122">
    <property type="entry name" value="RNA_ligase_dom_REL/Rnl2"/>
</dbReference>
<evidence type="ECO:0000313" key="4">
    <source>
        <dbReference type="Proteomes" id="UP001286456"/>
    </source>
</evidence>
<name>A0AAE0J2M8_9PEZI</name>
<evidence type="ECO:0000256" key="1">
    <source>
        <dbReference type="SAM" id="MobiDB-lite"/>
    </source>
</evidence>
<dbReference type="AlphaFoldDB" id="A0AAE0J2M8"/>
<dbReference type="SUPFAM" id="SSF56091">
    <property type="entry name" value="DNA ligase/mRNA capping enzyme, catalytic domain"/>
    <property type="match status" value="1"/>
</dbReference>
<protein>
    <submittedName>
        <fullName evidence="3">RNA ligase-domain-containing protein</fullName>
    </submittedName>
</protein>
<dbReference type="EMBL" id="JAUEPO010000001">
    <property type="protein sequence ID" value="KAK3335803.1"/>
    <property type="molecule type" value="Genomic_DNA"/>
</dbReference>
<feature type="compositionally biased region" description="Low complexity" evidence="1">
    <location>
        <begin position="8"/>
        <end position="25"/>
    </location>
</feature>
<accession>A0AAE0J2M8</accession>